<name>A0A195FSE4_9HYME</name>
<dbReference type="Proteomes" id="UP000078541">
    <property type="component" value="Unassembled WGS sequence"/>
</dbReference>
<dbReference type="EMBL" id="KQ981280">
    <property type="protein sequence ID" value="KYN43361.1"/>
    <property type="molecule type" value="Genomic_DNA"/>
</dbReference>
<evidence type="ECO:0000313" key="2">
    <source>
        <dbReference type="Proteomes" id="UP000078541"/>
    </source>
</evidence>
<accession>A0A195FSE4</accession>
<keyword evidence="2" id="KW-1185">Reference proteome</keyword>
<dbReference type="AlphaFoldDB" id="A0A195FSE4"/>
<reference evidence="1 2" key="1">
    <citation type="submission" date="2016-03" db="EMBL/GenBank/DDBJ databases">
        <title>Trachymyrmex septentrionalis WGS genome.</title>
        <authorList>
            <person name="Nygaard S."/>
            <person name="Hu H."/>
            <person name="Boomsma J."/>
            <person name="Zhang G."/>
        </authorList>
    </citation>
    <scope>NUCLEOTIDE SEQUENCE [LARGE SCALE GENOMIC DNA]</scope>
    <source>
        <strain evidence="1">Tsep2-gDNA-1</strain>
        <tissue evidence="1">Whole body</tissue>
    </source>
</reference>
<gene>
    <name evidence="1" type="ORF">ALC56_02087</name>
</gene>
<organism evidence="1 2">
    <name type="scientific">Trachymyrmex septentrionalis</name>
    <dbReference type="NCBI Taxonomy" id="34720"/>
    <lineage>
        <taxon>Eukaryota</taxon>
        <taxon>Metazoa</taxon>
        <taxon>Ecdysozoa</taxon>
        <taxon>Arthropoda</taxon>
        <taxon>Hexapoda</taxon>
        <taxon>Insecta</taxon>
        <taxon>Pterygota</taxon>
        <taxon>Neoptera</taxon>
        <taxon>Endopterygota</taxon>
        <taxon>Hymenoptera</taxon>
        <taxon>Apocrita</taxon>
        <taxon>Aculeata</taxon>
        <taxon>Formicoidea</taxon>
        <taxon>Formicidae</taxon>
        <taxon>Myrmicinae</taxon>
        <taxon>Trachymyrmex</taxon>
    </lineage>
</organism>
<evidence type="ECO:0000313" key="1">
    <source>
        <dbReference type="EMBL" id="KYN43361.1"/>
    </source>
</evidence>
<protein>
    <submittedName>
        <fullName evidence="1">Uncharacterized protein</fullName>
    </submittedName>
</protein>
<proteinExistence type="predicted"/>
<sequence>MVQNVSRTTVYDPSFVRANIAFLSSRINIINAVDVYKTKTYQLIKEEKQNMKENKIRKICIIIVNLTSYINLIKIS</sequence>